<dbReference type="AlphaFoldDB" id="A0A3M0GEW4"/>
<keyword evidence="2" id="KW-0472">Membrane</keyword>
<keyword evidence="2" id="KW-1133">Transmembrane helix</keyword>
<keyword evidence="2" id="KW-0812">Transmembrane</keyword>
<dbReference type="EMBL" id="REFW01000001">
    <property type="protein sequence ID" value="RMB61202.1"/>
    <property type="molecule type" value="Genomic_DNA"/>
</dbReference>
<reference evidence="3 4" key="1">
    <citation type="submission" date="2018-10" db="EMBL/GenBank/DDBJ databases">
        <title>Tessaracoccus antarcticuss sp. nov., isolated from sediment.</title>
        <authorList>
            <person name="Zhou L.Y."/>
            <person name="Du Z.J."/>
        </authorList>
    </citation>
    <scope>NUCLEOTIDE SEQUENCE [LARGE SCALE GENOMIC DNA]</scope>
    <source>
        <strain evidence="3 4">JDX10</strain>
    </source>
</reference>
<accession>A0A3M0GEW4</accession>
<gene>
    <name evidence="3" type="ORF">EAX62_00535</name>
</gene>
<proteinExistence type="predicted"/>
<sequence length="168" mass="16938">MPRGWRFGCPRWCRFSASPPSLCPPTTGRRGSRGWAMSSTGEAPRGAADGSRGQRGAGTLLTAGVCLALLATASMASVLVLWVGQVGAAQDAADLAALAAAGAHAGGGKSCDAARSSAVHNHATLVGCRVEGDTDSFVVEVTIRRALEPTLPGAPTSVERVALAGSLQ</sequence>
<dbReference type="InterPro" id="IPR021202">
    <property type="entry name" value="Rv3654c-like"/>
</dbReference>
<dbReference type="NCBIfam" id="TIGR03816">
    <property type="entry name" value="tadE_like_DECH"/>
    <property type="match status" value="1"/>
</dbReference>
<feature type="transmembrane region" description="Helical" evidence="2">
    <location>
        <begin position="60"/>
        <end position="83"/>
    </location>
</feature>
<evidence type="ECO:0000313" key="3">
    <source>
        <dbReference type="EMBL" id="RMB61202.1"/>
    </source>
</evidence>
<name>A0A3M0GEW4_9ACTN</name>
<protein>
    <submittedName>
        <fullName evidence="3">Uncharacterized protein</fullName>
    </submittedName>
</protein>
<evidence type="ECO:0000256" key="1">
    <source>
        <dbReference type="SAM" id="MobiDB-lite"/>
    </source>
</evidence>
<comment type="caution">
    <text evidence="3">The sequence shown here is derived from an EMBL/GenBank/DDBJ whole genome shotgun (WGS) entry which is preliminary data.</text>
</comment>
<keyword evidence="4" id="KW-1185">Reference proteome</keyword>
<feature type="region of interest" description="Disordered" evidence="1">
    <location>
        <begin position="22"/>
        <end position="53"/>
    </location>
</feature>
<evidence type="ECO:0000256" key="2">
    <source>
        <dbReference type="SAM" id="Phobius"/>
    </source>
</evidence>
<dbReference type="Proteomes" id="UP000275256">
    <property type="component" value="Unassembled WGS sequence"/>
</dbReference>
<organism evidence="3 4">
    <name type="scientific">Tessaracoccus antarcticus</name>
    <dbReference type="NCBI Taxonomy" id="2479848"/>
    <lineage>
        <taxon>Bacteria</taxon>
        <taxon>Bacillati</taxon>
        <taxon>Actinomycetota</taxon>
        <taxon>Actinomycetes</taxon>
        <taxon>Propionibacteriales</taxon>
        <taxon>Propionibacteriaceae</taxon>
        <taxon>Tessaracoccus</taxon>
    </lineage>
</organism>
<evidence type="ECO:0000313" key="4">
    <source>
        <dbReference type="Proteomes" id="UP000275256"/>
    </source>
</evidence>